<keyword evidence="2" id="KW-0227">DNA damage</keyword>
<dbReference type="InterPro" id="IPR035901">
    <property type="entry name" value="GIY-YIG_endonuc_sf"/>
</dbReference>
<dbReference type="PANTHER" id="PTHR30562">
    <property type="entry name" value="UVRC/OXIDOREDUCTASE"/>
    <property type="match status" value="1"/>
</dbReference>
<keyword evidence="1" id="KW-0963">Cytoplasm</keyword>
<keyword evidence="5" id="KW-0234">DNA repair</keyword>
<dbReference type="Proteomes" id="UP000229526">
    <property type="component" value="Unassembled WGS sequence"/>
</dbReference>
<evidence type="ECO:0000256" key="3">
    <source>
        <dbReference type="ARBA" id="ARBA00022769"/>
    </source>
</evidence>
<gene>
    <name evidence="8" type="ORF">COU11_02200</name>
</gene>
<dbReference type="EMBL" id="PFBD01000020">
    <property type="protein sequence ID" value="PIR87019.1"/>
    <property type="molecule type" value="Genomic_DNA"/>
</dbReference>
<evidence type="ECO:0000256" key="4">
    <source>
        <dbReference type="ARBA" id="ARBA00022881"/>
    </source>
</evidence>
<dbReference type="FunFam" id="3.40.1440.10:FF:000001">
    <property type="entry name" value="UvrABC system protein C"/>
    <property type="match status" value="1"/>
</dbReference>
<dbReference type="PROSITE" id="PS50165">
    <property type="entry name" value="UVRC"/>
    <property type="match status" value="1"/>
</dbReference>
<dbReference type="InterPro" id="IPR000305">
    <property type="entry name" value="GIY-YIG_endonuc"/>
</dbReference>
<organism evidence="8 9">
    <name type="scientific">Candidatus Harrisonbacteria bacterium CG10_big_fil_rev_8_21_14_0_10_49_15</name>
    <dbReference type="NCBI Taxonomy" id="1974587"/>
    <lineage>
        <taxon>Bacteria</taxon>
        <taxon>Candidatus Harrisoniibacteriota</taxon>
    </lineage>
</organism>
<dbReference type="InterPro" id="IPR001162">
    <property type="entry name" value="UvrC_RNase_H_dom"/>
</dbReference>
<feature type="domain" description="UvrC family homology region profile" evidence="7">
    <location>
        <begin position="253"/>
        <end position="375"/>
    </location>
</feature>
<dbReference type="AlphaFoldDB" id="A0A2H0UKT1"/>
<keyword evidence="4" id="KW-0267">Excision nuclease</keyword>
<dbReference type="GO" id="GO:0009380">
    <property type="term" value="C:excinuclease repair complex"/>
    <property type="evidence" value="ECO:0007669"/>
    <property type="project" value="TreeGrafter"/>
</dbReference>
<dbReference type="Pfam" id="PF08459">
    <property type="entry name" value="UvrC_RNaseH_dom"/>
    <property type="match status" value="1"/>
</dbReference>
<dbReference type="Gene3D" id="3.30.420.340">
    <property type="entry name" value="UvrC, RNAse H endonuclease domain"/>
    <property type="match status" value="1"/>
</dbReference>
<protein>
    <recommendedName>
        <fullName evidence="10">Excinuclease ABC subunit C</fullName>
    </recommendedName>
</protein>
<name>A0A2H0UKT1_9BACT</name>
<evidence type="ECO:0000256" key="5">
    <source>
        <dbReference type="ARBA" id="ARBA00023204"/>
    </source>
</evidence>
<dbReference type="InterPro" id="IPR038476">
    <property type="entry name" value="UvrC_RNase_H_dom_sf"/>
</dbReference>
<dbReference type="Pfam" id="PF01541">
    <property type="entry name" value="GIY-YIG"/>
    <property type="match status" value="1"/>
</dbReference>
<dbReference type="Gene3D" id="3.40.1440.10">
    <property type="entry name" value="GIY-YIG endonuclease"/>
    <property type="match status" value="1"/>
</dbReference>
<sequence>MRTVLEKLKKVAKGFPDKPGVYFWRDAKGKPLYIGRAGSLKKRVASYFIAKDARIAEMVSQARKLDYQQTETLLEAVILEANLIKKHWPKYNVREKDDKSFIYLVITKDPSTSSGQGEFPRLVIVRGRELEKSLPAMPDSLCKRENYSSFIKGGGRRPEDFLAVFGPYQSYRMLRKVLEIVRKIFPFATCKPGVGRACFHYQIGLCPGVCIGAADKKEYQKTIKNLILFFRGDKKRLLAKLKKENVEAVVALKHINDVALLAESDSFVRGSTALTTRRIEGYDISHSAGKEAVGAMVVFENGEADTSQYRLFKIRGDIEEVRGKSKEVRRGYTQDDIAMLKEVVSRRLKHTEWPAPDIVFVDGGANQVRAVVAVLKQANVYVPVVGLSKGGKHAGSAYATDKLVIANAKPVGRELLAGSKKLFQEVRNEAHRFAISFHRKRTRINTDRKRMSTDKK</sequence>
<evidence type="ECO:0000313" key="9">
    <source>
        <dbReference type="Proteomes" id="UP000229526"/>
    </source>
</evidence>
<reference evidence="9" key="1">
    <citation type="submission" date="2017-09" db="EMBL/GenBank/DDBJ databases">
        <title>Depth-based differentiation of microbial function through sediment-hosted aquifers and enrichment of novel symbionts in the deep terrestrial subsurface.</title>
        <authorList>
            <person name="Probst A.J."/>
            <person name="Ladd B."/>
            <person name="Jarett J.K."/>
            <person name="Geller-Mcgrath D.E."/>
            <person name="Sieber C.M.K."/>
            <person name="Emerson J.B."/>
            <person name="Anantharaman K."/>
            <person name="Thomas B.C."/>
            <person name="Malmstrom R."/>
            <person name="Stieglmeier M."/>
            <person name="Klingl A."/>
            <person name="Woyke T."/>
            <person name="Ryan C.M."/>
            <person name="Banfield J.F."/>
        </authorList>
    </citation>
    <scope>NUCLEOTIDE SEQUENCE [LARGE SCALE GENOMIC DNA]</scope>
</reference>
<evidence type="ECO:0008006" key="10">
    <source>
        <dbReference type="Google" id="ProtNLM"/>
    </source>
</evidence>
<dbReference type="InterPro" id="IPR050066">
    <property type="entry name" value="UvrABC_protein_C"/>
</dbReference>
<comment type="caution">
    <text evidence="8">The sequence shown here is derived from an EMBL/GenBank/DDBJ whole genome shotgun (WGS) entry which is preliminary data.</text>
</comment>
<dbReference type="CDD" id="cd10434">
    <property type="entry name" value="GIY-YIG_UvrC_Cho"/>
    <property type="match status" value="1"/>
</dbReference>
<dbReference type="GO" id="GO:0006289">
    <property type="term" value="P:nucleotide-excision repair"/>
    <property type="evidence" value="ECO:0007669"/>
    <property type="project" value="InterPro"/>
</dbReference>
<dbReference type="SMART" id="SM00465">
    <property type="entry name" value="GIYc"/>
    <property type="match status" value="1"/>
</dbReference>
<accession>A0A2H0UKT1</accession>
<evidence type="ECO:0000256" key="1">
    <source>
        <dbReference type="ARBA" id="ARBA00022490"/>
    </source>
</evidence>
<evidence type="ECO:0000256" key="2">
    <source>
        <dbReference type="ARBA" id="ARBA00022763"/>
    </source>
</evidence>
<evidence type="ECO:0000259" key="7">
    <source>
        <dbReference type="PROSITE" id="PS50165"/>
    </source>
</evidence>
<dbReference type="SUPFAM" id="SSF82771">
    <property type="entry name" value="GIY-YIG endonuclease"/>
    <property type="match status" value="1"/>
</dbReference>
<dbReference type="PROSITE" id="PS50164">
    <property type="entry name" value="GIY_YIG"/>
    <property type="match status" value="1"/>
</dbReference>
<feature type="domain" description="GIY-YIG" evidence="6">
    <location>
        <begin position="17"/>
        <end position="93"/>
    </location>
</feature>
<evidence type="ECO:0000313" key="8">
    <source>
        <dbReference type="EMBL" id="PIR87019.1"/>
    </source>
</evidence>
<dbReference type="InterPro" id="IPR047296">
    <property type="entry name" value="GIY-YIG_UvrC_Cho"/>
</dbReference>
<keyword evidence="3" id="KW-0228">DNA excision</keyword>
<evidence type="ECO:0000259" key="6">
    <source>
        <dbReference type="PROSITE" id="PS50164"/>
    </source>
</evidence>
<dbReference type="GO" id="GO:0009381">
    <property type="term" value="F:excinuclease ABC activity"/>
    <property type="evidence" value="ECO:0007669"/>
    <property type="project" value="InterPro"/>
</dbReference>
<proteinExistence type="predicted"/>
<dbReference type="PANTHER" id="PTHR30562:SF1">
    <property type="entry name" value="UVRABC SYSTEM PROTEIN C"/>
    <property type="match status" value="1"/>
</dbReference>